<organism evidence="5 6">
    <name type="scientific">Paenibacillus qinlingensis</name>
    <dbReference type="NCBI Taxonomy" id="1837343"/>
    <lineage>
        <taxon>Bacteria</taxon>
        <taxon>Bacillati</taxon>
        <taxon>Bacillota</taxon>
        <taxon>Bacilli</taxon>
        <taxon>Bacillales</taxon>
        <taxon>Paenibacillaceae</taxon>
        <taxon>Paenibacillus</taxon>
    </lineage>
</organism>
<evidence type="ECO:0000313" key="5">
    <source>
        <dbReference type="EMBL" id="MDR6555083.1"/>
    </source>
</evidence>
<evidence type="ECO:0000256" key="1">
    <source>
        <dbReference type="ARBA" id="ARBA00022603"/>
    </source>
</evidence>
<dbReference type="CDD" id="cd02440">
    <property type="entry name" value="AdoMet_MTases"/>
    <property type="match status" value="1"/>
</dbReference>
<name>A0ABU1P5V7_9BACL</name>
<comment type="caution">
    <text evidence="5">The sequence shown here is derived from an EMBL/GenBank/DDBJ whole genome shotgun (WGS) entry which is preliminary data.</text>
</comment>
<dbReference type="PANTHER" id="PTHR43464:SF19">
    <property type="entry name" value="UBIQUINONE BIOSYNTHESIS O-METHYLTRANSFERASE, MITOCHONDRIAL"/>
    <property type="match status" value="1"/>
</dbReference>
<feature type="domain" description="Methyltransferase type 11" evidence="4">
    <location>
        <begin position="30"/>
        <end position="130"/>
    </location>
</feature>
<dbReference type="GO" id="GO:0008168">
    <property type="term" value="F:methyltransferase activity"/>
    <property type="evidence" value="ECO:0007669"/>
    <property type="project" value="UniProtKB-KW"/>
</dbReference>
<reference evidence="5 6" key="1">
    <citation type="submission" date="2023-07" db="EMBL/GenBank/DDBJ databases">
        <title>Sorghum-associated microbial communities from plants grown in Nebraska, USA.</title>
        <authorList>
            <person name="Schachtman D."/>
        </authorList>
    </citation>
    <scope>NUCLEOTIDE SEQUENCE [LARGE SCALE GENOMIC DNA]</scope>
    <source>
        <strain evidence="5 6">CC258</strain>
    </source>
</reference>
<protein>
    <submittedName>
        <fullName evidence="5">SAM-dependent methyltransferase</fullName>
    </submittedName>
</protein>
<evidence type="ECO:0000313" key="6">
    <source>
        <dbReference type="Proteomes" id="UP001267290"/>
    </source>
</evidence>
<accession>A0ABU1P5V7</accession>
<keyword evidence="2" id="KW-0808">Transferase</keyword>
<dbReference type="Gene3D" id="3.40.50.150">
    <property type="entry name" value="Vaccinia Virus protein VP39"/>
    <property type="match status" value="1"/>
</dbReference>
<gene>
    <name evidence="5" type="ORF">J2736_006337</name>
</gene>
<proteinExistence type="predicted"/>
<sequence length="202" mass="23255">MNLKEQFGDIDIYLFDQLLKGRITPGMRILDAGCGPGRNLIYFLRNGYEVYAVDRSEEAIDTVQKLAMKLAPDWSNERTRVEAVEKMSFDDHYFDFIISNAVLHFAENEAHFQQMVHELWRVLKPGGLMFVRLASSIGIETVVKPLGDERYKLPDGSIRFLVDEERLHKTTEELKGILVEPIKTVNVAGQRCMSTWCVRKLM</sequence>
<evidence type="ECO:0000259" key="4">
    <source>
        <dbReference type="Pfam" id="PF08241"/>
    </source>
</evidence>
<dbReference type="InterPro" id="IPR029063">
    <property type="entry name" value="SAM-dependent_MTases_sf"/>
</dbReference>
<evidence type="ECO:0000256" key="3">
    <source>
        <dbReference type="ARBA" id="ARBA00022691"/>
    </source>
</evidence>
<evidence type="ECO:0000256" key="2">
    <source>
        <dbReference type="ARBA" id="ARBA00022679"/>
    </source>
</evidence>
<dbReference type="PANTHER" id="PTHR43464">
    <property type="entry name" value="METHYLTRANSFERASE"/>
    <property type="match status" value="1"/>
</dbReference>
<dbReference type="GO" id="GO:0032259">
    <property type="term" value="P:methylation"/>
    <property type="evidence" value="ECO:0007669"/>
    <property type="project" value="UniProtKB-KW"/>
</dbReference>
<keyword evidence="1 5" id="KW-0489">Methyltransferase</keyword>
<dbReference type="Proteomes" id="UP001267290">
    <property type="component" value="Unassembled WGS sequence"/>
</dbReference>
<dbReference type="InterPro" id="IPR013216">
    <property type="entry name" value="Methyltransf_11"/>
</dbReference>
<dbReference type="SUPFAM" id="SSF53335">
    <property type="entry name" value="S-adenosyl-L-methionine-dependent methyltransferases"/>
    <property type="match status" value="1"/>
</dbReference>
<dbReference type="Pfam" id="PF08241">
    <property type="entry name" value="Methyltransf_11"/>
    <property type="match status" value="1"/>
</dbReference>
<dbReference type="EMBL" id="JAVDSB010000023">
    <property type="protein sequence ID" value="MDR6555083.1"/>
    <property type="molecule type" value="Genomic_DNA"/>
</dbReference>
<keyword evidence="3" id="KW-0949">S-adenosyl-L-methionine</keyword>
<keyword evidence="6" id="KW-1185">Reference proteome</keyword>